<protein>
    <submittedName>
        <fullName evidence="5">Serine/threonine protein kinase</fullName>
    </submittedName>
</protein>
<dbReference type="SUPFAM" id="SSF56112">
    <property type="entry name" value="Protein kinase-like (PK-like)"/>
    <property type="match status" value="1"/>
</dbReference>
<proteinExistence type="inferred from homology"/>
<dbReference type="Gene3D" id="1.10.510.10">
    <property type="entry name" value="Transferase(Phosphotransferase) domain 1"/>
    <property type="match status" value="1"/>
</dbReference>
<comment type="caution">
    <text evidence="5">The sequence shown here is derived from an EMBL/GenBank/DDBJ whole genome shotgun (WGS) entry which is preliminary data.</text>
</comment>
<dbReference type="PANTHER" id="PTHR45832:SF22">
    <property type="entry name" value="SERINE_THREONINE-PROTEIN KINASE SAMKA-RELATED"/>
    <property type="match status" value="1"/>
</dbReference>
<keyword evidence="6" id="KW-1185">Reference proteome</keyword>
<dbReference type="InterPro" id="IPR008271">
    <property type="entry name" value="Ser/Thr_kinase_AS"/>
</dbReference>
<evidence type="ECO:0000256" key="3">
    <source>
        <dbReference type="ARBA" id="ARBA00022840"/>
    </source>
</evidence>
<dbReference type="InterPro" id="IPR051931">
    <property type="entry name" value="PAK3-like"/>
</dbReference>
<dbReference type="PROSITE" id="PS50011">
    <property type="entry name" value="PROTEIN_KINASE_DOM"/>
    <property type="match status" value="1"/>
</dbReference>
<dbReference type="GO" id="GO:0004674">
    <property type="term" value="F:protein serine/threonine kinase activity"/>
    <property type="evidence" value="ECO:0007669"/>
    <property type="project" value="UniProtKB-KW"/>
</dbReference>
<dbReference type="PANTHER" id="PTHR45832">
    <property type="entry name" value="SERINE/THREONINE-PROTEIN KINASE SAMKA-RELATED-RELATED"/>
    <property type="match status" value="1"/>
</dbReference>
<keyword evidence="5" id="KW-0723">Serine/threonine-protein kinase</keyword>
<evidence type="ECO:0000259" key="4">
    <source>
        <dbReference type="PROSITE" id="PS50011"/>
    </source>
</evidence>
<keyword evidence="5" id="KW-0418">Kinase</keyword>
<evidence type="ECO:0000313" key="6">
    <source>
        <dbReference type="Proteomes" id="UP001138751"/>
    </source>
</evidence>
<keyword evidence="5" id="KW-0808">Transferase</keyword>
<dbReference type="InterPro" id="IPR011009">
    <property type="entry name" value="Kinase-like_dom_sf"/>
</dbReference>
<name>A0A9X9WZJ1_9PROT</name>
<reference evidence="5" key="2">
    <citation type="journal article" date="2021" name="Syst. Appl. Microbiol.">
        <title>Roseomonas hellenica sp. nov., isolated from roots of wild-growing Alkanna tinctoria.</title>
        <authorList>
            <person name="Rat A."/>
            <person name="Naranjo H.D."/>
            <person name="Lebbe L."/>
            <person name="Cnockaert M."/>
            <person name="Krigas N."/>
            <person name="Grigoriadou K."/>
            <person name="Maloupa E."/>
            <person name="Willems A."/>
        </authorList>
    </citation>
    <scope>NUCLEOTIDE SEQUENCE</scope>
    <source>
        <strain evidence="5">LMG 31231</strain>
    </source>
</reference>
<organism evidence="5 6">
    <name type="scientific">Neoroseomonas soli</name>
    <dbReference type="NCBI Taxonomy" id="1081025"/>
    <lineage>
        <taxon>Bacteria</taxon>
        <taxon>Pseudomonadati</taxon>
        <taxon>Pseudomonadota</taxon>
        <taxon>Alphaproteobacteria</taxon>
        <taxon>Acetobacterales</taxon>
        <taxon>Acetobacteraceae</taxon>
        <taxon>Neoroseomonas</taxon>
    </lineage>
</organism>
<evidence type="ECO:0000313" key="5">
    <source>
        <dbReference type="EMBL" id="MBR0672570.1"/>
    </source>
</evidence>
<dbReference type="CDD" id="cd14014">
    <property type="entry name" value="STKc_PknB_like"/>
    <property type="match status" value="1"/>
</dbReference>
<dbReference type="Proteomes" id="UP001138751">
    <property type="component" value="Unassembled WGS sequence"/>
</dbReference>
<keyword evidence="2" id="KW-0547">Nucleotide-binding</keyword>
<dbReference type="Pfam" id="PF00069">
    <property type="entry name" value="Pkinase"/>
    <property type="match status" value="1"/>
</dbReference>
<sequence>MFKPYNKAQLTFDLVKEIGQSGRNSKTYISRDHQLDAEIVIKQIAKKELASPENFFDESKALYASAHPNVVQIHYACEDAESIYLAMPYYRRGSVKEMITGKHMTVREVVAIGCNVLTGLHNIHSKKLIHFDVKPDNVLISDRGEGLLSDFGLAKQMNFSGIAGQDRLYTPMTPPEATRGDHFDVTFDIYQVGLTFYRMCNGNDAFYEQLQKYRPRTSFDRDAFRFDVRNGRFPDRKTFAAHVPSKLRNIVKKCLALKPDDRFQSAIDCANALALVDGTTLDWRLSEINGTRIWSKNENGTSYELTVKADGEATCYKSVNGGNPRRVSDGCASAMSEKEITSFLASY</sequence>
<reference evidence="5" key="1">
    <citation type="submission" date="2020-01" db="EMBL/GenBank/DDBJ databases">
        <authorList>
            <person name="Rat A."/>
        </authorList>
    </citation>
    <scope>NUCLEOTIDE SEQUENCE</scope>
    <source>
        <strain evidence="5">LMG 31231</strain>
    </source>
</reference>
<dbReference type="GO" id="GO:0005524">
    <property type="term" value="F:ATP binding"/>
    <property type="evidence" value="ECO:0007669"/>
    <property type="project" value="UniProtKB-KW"/>
</dbReference>
<dbReference type="AlphaFoldDB" id="A0A9X9WZJ1"/>
<dbReference type="EMBL" id="JAAEDM010000044">
    <property type="protein sequence ID" value="MBR0672570.1"/>
    <property type="molecule type" value="Genomic_DNA"/>
</dbReference>
<evidence type="ECO:0000256" key="1">
    <source>
        <dbReference type="ARBA" id="ARBA00008874"/>
    </source>
</evidence>
<dbReference type="InterPro" id="IPR000719">
    <property type="entry name" value="Prot_kinase_dom"/>
</dbReference>
<dbReference type="RefSeq" id="WP_211862986.1">
    <property type="nucleotide sequence ID" value="NZ_JAAEDM010000044.1"/>
</dbReference>
<dbReference type="Gene3D" id="3.30.200.20">
    <property type="entry name" value="Phosphorylase Kinase, domain 1"/>
    <property type="match status" value="1"/>
</dbReference>
<dbReference type="PROSITE" id="PS00108">
    <property type="entry name" value="PROTEIN_KINASE_ST"/>
    <property type="match status" value="1"/>
</dbReference>
<evidence type="ECO:0000256" key="2">
    <source>
        <dbReference type="ARBA" id="ARBA00022741"/>
    </source>
</evidence>
<feature type="domain" description="Protein kinase" evidence="4">
    <location>
        <begin position="12"/>
        <end position="274"/>
    </location>
</feature>
<accession>A0A9X9WZJ1</accession>
<keyword evidence="3" id="KW-0067">ATP-binding</keyword>
<gene>
    <name evidence="5" type="ORF">GXW76_15430</name>
</gene>
<dbReference type="SMART" id="SM00220">
    <property type="entry name" value="S_TKc"/>
    <property type="match status" value="1"/>
</dbReference>
<comment type="similarity">
    <text evidence="1">Belongs to the protein kinase superfamily. STE Ser/Thr protein kinase family. STE20 subfamily.</text>
</comment>